<proteinExistence type="predicted"/>
<dbReference type="InterPro" id="IPR021109">
    <property type="entry name" value="Peptidase_aspartic_dom_sf"/>
</dbReference>
<dbReference type="AlphaFoldDB" id="A0A1S8S5H9"/>
<organism evidence="1 2">
    <name type="scientific">Clostridium beijerinckii</name>
    <name type="common">Clostridium MP</name>
    <dbReference type="NCBI Taxonomy" id="1520"/>
    <lineage>
        <taxon>Bacteria</taxon>
        <taxon>Bacillati</taxon>
        <taxon>Bacillota</taxon>
        <taxon>Clostridia</taxon>
        <taxon>Eubacteriales</taxon>
        <taxon>Clostridiaceae</taxon>
        <taxon>Clostridium</taxon>
    </lineage>
</organism>
<dbReference type="RefSeq" id="WP_077839266.1">
    <property type="nucleotide sequence ID" value="NZ_JABTAE010000001.1"/>
</dbReference>
<protein>
    <recommendedName>
        <fullName evidence="3">Aspartyl protease</fullName>
    </recommendedName>
</protein>
<dbReference type="Pfam" id="PF13975">
    <property type="entry name" value="gag-asp_proteas"/>
    <property type="match status" value="1"/>
</dbReference>
<dbReference type="Gene3D" id="2.40.70.10">
    <property type="entry name" value="Acid Proteases"/>
    <property type="match status" value="1"/>
</dbReference>
<name>A0A1S8S5H9_CLOBE</name>
<evidence type="ECO:0008006" key="3">
    <source>
        <dbReference type="Google" id="ProtNLM"/>
    </source>
</evidence>
<dbReference type="SUPFAM" id="SSF50630">
    <property type="entry name" value="Acid proteases"/>
    <property type="match status" value="1"/>
</dbReference>
<dbReference type="Proteomes" id="UP000190973">
    <property type="component" value="Unassembled WGS sequence"/>
</dbReference>
<accession>A0A1S8S5H9</accession>
<comment type="caution">
    <text evidence="1">The sequence shown here is derived from an EMBL/GenBank/DDBJ whole genome shotgun (WGS) entry which is preliminary data.</text>
</comment>
<evidence type="ECO:0000313" key="1">
    <source>
        <dbReference type="EMBL" id="OOM60691.1"/>
    </source>
</evidence>
<dbReference type="EMBL" id="LZZI01000048">
    <property type="protein sequence ID" value="OOM60691.1"/>
    <property type="molecule type" value="Genomic_DNA"/>
</dbReference>
<gene>
    <name evidence="1" type="ORF">CLBCK_27680</name>
</gene>
<reference evidence="1 2" key="1">
    <citation type="submission" date="2016-05" db="EMBL/GenBank/DDBJ databases">
        <title>Microbial solvent formation.</title>
        <authorList>
            <person name="Poehlein A."/>
            <person name="Montoya Solano J.D."/>
            <person name="Flitsch S."/>
            <person name="Krabben P."/>
            <person name="Duerre P."/>
            <person name="Daniel R."/>
        </authorList>
    </citation>
    <scope>NUCLEOTIDE SEQUENCE [LARGE SCALE GENOMIC DNA]</scope>
    <source>
        <strain evidence="1 2">DSM 53</strain>
    </source>
</reference>
<sequence>MNLEYKNGLLFVDMNIGYKGNNVLINNVVVDTGAAHTIINPDSVYELGIKAEADDEFITMYGVGGEHYSYRKNINSVNIGRNCLEDVNIDFGLIDEEGHINGLLVLDVLLKLGVTINLKELKLYSS</sequence>
<evidence type="ECO:0000313" key="2">
    <source>
        <dbReference type="Proteomes" id="UP000190973"/>
    </source>
</evidence>